<evidence type="ECO:0000256" key="5">
    <source>
        <dbReference type="ARBA" id="ARBA00022692"/>
    </source>
</evidence>
<evidence type="ECO:0000256" key="7">
    <source>
        <dbReference type="ARBA" id="ARBA00023136"/>
    </source>
</evidence>
<sequence length="344" mass="36834">MNGYRSLRTLFAAGSIVLLLLWLTNISLGSIRIPVPEILGRLMGFSFSKESWETIIVHYRLPKSLTAILAGIGLSLSGLQMQTFFRNPLAGPYVLGISSGAGLGVALWMMAGAWIPALGALVGNGPWSLFFSAALGSFVVLLVISLAAWKVKDSMTLLIIGLMFGSFASSIVTLIAYFSEAESLKLYTVWTMGSLGTTGWTQLLVFMAGTFLGLIPLVLSVKSYNAMLLGENYAQSMGISVDRLRWKMIISTGLLTGATTAFCGPIGFIGIAVPHVARLIFRTSDHLTLIAGSAMLGAITLLLCDTISQLPGSAQTLPINVITSFLGAPVVIWLVFKRNVSREF</sequence>
<dbReference type="GO" id="GO:0033214">
    <property type="term" value="P:siderophore-iron import into cell"/>
    <property type="evidence" value="ECO:0007669"/>
    <property type="project" value="TreeGrafter"/>
</dbReference>
<keyword evidence="6 8" id="KW-1133">Transmembrane helix</keyword>
<dbReference type="PANTHER" id="PTHR30472:SF41">
    <property type="entry name" value="TRANSPORT SYSTEM PERMEASE PROTEIN"/>
    <property type="match status" value="1"/>
</dbReference>
<dbReference type="GO" id="GO:0005886">
    <property type="term" value="C:plasma membrane"/>
    <property type="evidence" value="ECO:0007669"/>
    <property type="project" value="UniProtKB-SubCell"/>
</dbReference>
<dbReference type="PANTHER" id="PTHR30472">
    <property type="entry name" value="FERRIC ENTEROBACTIN TRANSPORT SYSTEM PERMEASE PROTEIN"/>
    <property type="match status" value="1"/>
</dbReference>
<protein>
    <submittedName>
        <fullName evidence="9">Vitamin B12 ABC transporter, permease component BtuC</fullName>
    </submittedName>
</protein>
<organism evidence="9 10">
    <name type="scientific">Lunatimonas lonarensis</name>
    <dbReference type="NCBI Taxonomy" id="1232681"/>
    <lineage>
        <taxon>Bacteria</taxon>
        <taxon>Pseudomonadati</taxon>
        <taxon>Bacteroidota</taxon>
        <taxon>Cytophagia</taxon>
        <taxon>Cytophagales</taxon>
        <taxon>Cyclobacteriaceae</taxon>
    </lineage>
</organism>
<feature type="transmembrane region" description="Helical" evidence="8">
    <location>
        <begin position="286"/>
        <end position="304"/>
    </location>
</feature>
<dbReference type="STRING" id="1232681.ADIS_0094"/>
<dbReference type="RefSeq" id="WP_010852248.1">
    <property type="nucleotide sequence ID" value="NZ_AQHR01000004.1"/>
</dbReference>
<dbReference type="CDD" id="cd06550">
    <property type="entry name" value="TM_ABC_iron-siderophores_like"/>
    <property type="match status" value="1"/>
</dbReference>
<feature type="transmembrane region" description="Helical" evidence="8">
    <location>
        <begin position="156"/>
        <end position="179"/>
    </location>
</feature>
<gene>
    <name evidence="9" type="ORF">ADIS_0094</name>
</gene>
<dbReference type="Proteomes" id="UP000013909">
    <property type="component" value="Unassembled WGS sequence"/>
</dbReference>
<evidence type="ECO:0000256" key="2">
    <source>
        <dbReference type="ARBA" id="ARBA00007935"/>
    </source>
</evidence>
<accession>R7ZZC5</accession>
<feature type="transmembrane region" description="Helical" evidence="8">
    <location>
        <begin position="316"/>
        <end position="336"/>
    </location>
</feature>
<dbReference type="InterPro" id="IPR037294">
    <property type="entry name" value="ABC_BtuC-like"/>
</dbReference>
<feature type="transmembrane region" description="Helical" evidence="8">
    <location>
        <begin position="93"/>
        <end position="115"/>
    </location>
</feature>
<keyword evidence="4" id="KW-1003">Cell membrane</keyword>
<dbReference type="AlphaFoldDB" id="R7ZZC5"/>
<reference evidence="9 10" key="1">
    <citation type="submission" date="2013-02" db="EMBL/GenBank/DDBJ databases">
        <title>A novel strain isolated from Lonar lake, Maharashtra, India.</title>
        <authorList>
            <person name="Singh A."/>
        </authorList>
    </citation>
    <scope>NUCLEOTIDE SEQUENCE [LARGE SCALE GENOMIC DNA]</scope>
    <source>
        <strain evidence="9 10">AK24</strain>
    </source>
</reference>
<keyword evidence="7 8" id="KW-0472">Membrane</keyword>
<feature type="transmembrane region" description="Helical" evidence="8">
    <location>
        <begin position="64"/>
        <end position="81"/>
    </location>
</feature>
<dbReference type="InterPro" id="IPR000522">
    <property type="entry name" value="ABC_transptr_permease_BtuC"/>
</dbReference>
<comment type="similarity">
    <text evidence="2">Belongs to the binding-protein-dependent transport system permease family. FecCD subfamily.</text>
</comment>
<evidence type="ECO:0000256" key="3">
    <source>
        <dbReference type="ARBA" id="ARBA00022448"/>
    </source>
</evidence>
<evidence type="ECO:0000256" key="1">
    <source>
        <dbReference type="ARBA" id="ARBA00004651"/>
    </source>
</evidence>
<evidence type="ECO:0000313" key="10">
    <source>
        <dbReference type="Proteomes" id="UP000013909"/>
    </source>
</evidence>
<keyword evidence="5 8" id="KW-0812">Transmembrane</keyword>
<feature type="transmembrane region" description="Helical" evidence="8">
    <location>
        <begin position="127"/>
        <end position="149"/>
    </location>
</feature>
<keyword evidence="10" id="KW-1185">Reference proteome</keyword>
<evidence type="ECO:0000256" key="4">
    <source>
        <dbReference type="ARBA" id="ARBA00022475"/>
    </source>
</evidence>
<proteinExistence type="inferred from homology"/>
<feature type="transmembrane region" description="Helical" evidence="8">
    <location>
        <begin position="253"/>
        <end position="274"/>
    </location>
</feature>
<evidence type="ECO:0000256" key="6">
    <source>
        <dbReference type="ARBA" id="ARBA00022989"/>
    </source>
</evidence>
<dbReference type="EMBL" id="AQHR01000004">
    <property type="protein sequence ID" value="EON79404.1"/>
    <property type="molecule type" value="Genomic_DNA"/>
</dbReference>
<dbReference type="PATRIC" id="fig|1288963.3.peg.94"/>
<dbReference type="GO" id="GO:0022857">
    <property type="term" value="F:transmembrane transporter activity"/>
    <property type="evidence" value="ECO:0007669"/>
    <property type="project" value="InterPro"/>
</dbReference>
<comment type="subcellular location">
    <subcellularLocation>
        <location evidence="1">Cell membrane</location>
        <topology evidence="1">Multi-pass membrane protein</topology>
    </subcellularLocation>
</comment>
<evidence type="ECO:0000256" key="8">
    <source>
        <dbReference type="SAM" id="Phobius"/>
    </source>
</evidence>
<comment type="caution">
    <text evidence="9">The sequence shown here is derived from an EMBL/GenBank/DDBJ whole genome shotgun (WGS) entry which is preliminary data.</text>
</comment>
<dbReference type="OrthoDB" id="9811721at2"/>
<name>R7ZZC5_9BACT</name>
<feature type="transmembrane region" description="Helical" evidence="8">
    <location>
        <begin position="199"/>
        <end position="219"/>
    </location>
</feature>
<keyword evidence="3" id="KW-0813">Transport</keyword>
<evidence type="ECO:0000313" key="9">
    <source>
        <dbReference type="EMBL" id="EON79404.1"/>
    </source>
</evidence>
<dbReference type="Gene3D" id="1.10.3470.10">
    <property type="entry name" value="ABC transporter involved in vitamin B12 uptake, BtuC"/>
    <property type="match status" value="1"/>
</dbReference>
<dbReference type="SUPFAM" id="SSF81345">
    <property type="entry name" value="ABC transporter involved in vitamin B12 uptake, BtuC"/>
    <property type="match status" value="1"/>
</dbReference>
<dbReference type="Pfam" id="PF01032">
    <property type="entry name" value="FecCD"/>
    <property type="match status" value="1"/>
</dbReference>